<keyword evidence="5" id="KW-0805">Transcription regulation</keyword>
<dbReference type="OMA" id="YYAHDTS"/>
<comment type="similarity">
    <text evidence="3">Belongs to the Abd-B homeobox family.</text>
</comment>
<dbReference type="EMBL" id="BX322661">
    <property type="status" value="NOT_ANNOTATED_CDS"/>
    <property type="molecule type" value="Genomic_DNA"/>
</dbReference>
<dbReference type="SMR" id="B0S5Y9"/>
<evidence type="ECO:0000256" key="10">
    <source>
        <dbReference type="PROSITE-ProRule" id="PRU00108"/>
    </source>
</evidence>
<dbReference type="PANTHER" id="PTHR46440">
    <property type="entry name" value="HOMEOBOX PROTEIN HOX-D12-RELATED"/>
    <property type="match status" value="1"/>
</dbReference>
<evidence type="ECO:0000256" key="11">
    <source>
        <dbReference type="RuleBase" id="RU000682"/>
    </source>
</evidence>
<proteinExistence type="inferred from homology"/>
<evidence type="ECO:0000313" key="16">
    <source>
        <dbReference type="RefSeq" id="NP_001119958.1"/>
    </source>
</evidence>
<evidence type="ECO:0000259" key="13">
    <source>
        <dbReference type="PROSITE" id="PS50071"/>
    </source>
</evidence>
<gene>
    <name evidence="14 16 17" type="primary">hoxd12a</name>
    <name evidence="16" type="synonym">HOX-D12</name>
    <name evidence="16" type="synonym">hoxd-12</name>
    <name evidence="16" type="synonym">hoxd12</name>
</gene>
<evidence type="ECO:0000256" key="8">
    <source>
        <dbReference type="ARBA" id="ARBA00023163"/>
    </source>
</evidence>
<dbReference type="GeneID" id="100006598"/>
<keyword evidence="7 10" id="KW-0371">Homeobox</keyword>
<reference evidence="16" key="12">
    <citation type="journal article" date="2021" name="Toxicol Res (Camb)">
        <title>Role of vertebrate GAGA associated factor (vGAF) in early development of zebrafish.</title>
        <authorList>
            <person name="Matharu N.K."/>
            <person name="Yadav S."/>
            <person name="Kumar M."/>
            <person name="Mishra R.K."/>
        </authorList>
    </citation>
    <scope>NUCLEOTIDE SEQUENCE</scope>
    <source>
        <strain evidence="16">Tuebingen</strain>
    </source>
</reference>
<accession>B0S5Y9</accession>
<dbReference type="InterPro" id="IPR017970">
    <property type="entry name" value="Homeobox_CS"/>
</dbReference>
<evidence type="ECO:0000256" key="6">
    <source>
        <dbReference type="ARBA" id="ARBA00023125"/>
    </source>
</evidence>
<accession>A0A8M1NJM5</accession>
<keyword evidence="4" id="KW-0217">Developmental protein</keyword>
<feature type="DNA-binding region" description="Homeobox" evidence="10">
    <location>
        <begin position="209"/>
        <end position="268"/>
    </location>
</feature>
<keyword evidence="9 10" id="KW-0539">Nucleus</keyword>
<reference evidence="16" key="2">
    <citation type="journal article" date="1996" name="Mech. Dev.">
        <title>Teleost HoxD and HoxA genes: comparison with tetrapods and functional evolution of the HOXD complex.</title>
        <authorList>
            <person name="van der Hoeven F."/>
            <person name="Sordino P."/>
            <person name="Fraudeau N."/>
            <person name="Izpisua-Belmonte J.C."/>
            <person name="Duboule D."/>
        </authorList>
    </citation>
    <scope>NUCLEOTIDE SEQUENCE</scope>
    <source>
        <strain evidence="16">Tuebingen</strain>
    </source>
</reference>
<dbReference type="GO" id="GO:0003677">
    <property type="term" value="F:DNA binding"/>
    <property type="evidence" value="ECO:0007669"/>
    <property type="project" value="UniProtKB-UniRule"/>
</dbReference>
<reference evidence="16" key="8">
    <citation type="journal article" date="2018" name="J. Mol. Cell Biol.">
        <title>Csy4-based vector system enables conditional chimeric gene editing in zebrafish without interrupting embryogenesis.</title>
        <authorList>
            <person name="Wang J."/>
            <person name="Fei F."/>
            <person name="Berberoglu M.A."/>
            <person name="Sun S."/>
            <person name="Wang L."/>
            <person name="Dong Z."/>
            <person name="Wang X."/>
        </authorList>
    </citation>
    <scope>NUCLEOTIDE SEQUENCE</scope>
    <source>
        <strain evidence="16">Tuebingen</strain>
    </source>
</reference>
<evidence type="ECO:0000256" key="7">
    <source>
        <dbReference type="ARBA" id="ARBA00023155"/>
    </source>
</evidence>
<evidence type="ECO:0000256" key="12">
    <source>
        <dbReference type="SAM" id="MobiDB-lite"/>
    </source>
</evidence>
<evidence type="ECO:0000313" key="14">
    <source>
        <dbReference type="Ensembl" id="ENSDARP00000076775"/>
    </source>
</evidence>
<dbReference type="PROSITE" id="PS50071">
    <property type="entry name" value="HOMEOBOX_2"/>
    <property type="match status" value="1"/>
</dbReference>
<evidence type="ECO:0000313" key="17">
    <source>
        <dbReference type="ZFIN" id="ZDB-GENE-990415-118"/>
    </source>
</evidence>
<dbReference type="RefSeq" id="NP_001119958.1">
    <property type="nucleotide sequence ID" value="NM_001126486.1"/>
</dbReference>
<reference evidence="16" key="3">
    <citation type="journal article" date="1998" name="Development">
        <title>Zebrafish hox genes: genomic organization and modified colinear expression patterns in the trunk.</title>
        <authorList>
            <person name="Prince V.E."/>
            <person name="Joly L."/>
            <person name="Ekker M."/>
            <person name="Ho R.K."/>
        </authorList>
    </citation>
    <scope>NUCLEOTIDE SEQUENCE</scope>
    <source>
        <strain evidence="16">Tuebingen</strain>
    </source>
</reference>
<dbReference type="InterPro" id="IPR001356">
    <property type="entry name" value="HD"/>
</dbReference>
<feature type="region of interest" description="Disordered" evidence="12">
    <location>
        <begin position="107"/>
        <end position="130"/>
    </location>
</feature>
<evidence type="ECO:0000256" key="4">
    <source>
        <dbReference type="ARBA" id="ARBA00022473"/>
    </source>
</evidence>
<reference evidence="16" key="11">
    <citation type="journal article" date="2021" name="Development">
        <title>An atlas of seven zebrafish hox cluster mutants provides insights into sub/neofunctionalization of vertebrate Hox clusters.</title>
        <authorList>
            <person name="Yamada K."/>
            <person name="Maeno A."/>
            <person name="Araki S."/>
            <person name="Kikuchi M."/>
            <person name="Suzuki M."/>
            <person name="Ishizaka M."/>
            <person name="Satoh K."/>
            <person name="Akama K."/>
            <person name="Kawabe Y."/>
            <person name="Suzuki K."/>
            <person name="Kobayashi D."/>
            <person name="Hamano N."/>
            <person name="Kawamura A."/>
        </authorList>
    </citation>
    <scope>NUCLEOTIDE SEQUENCE</scope>
    <source>
        <strain evidence="16">Tuebingen</strain>
    </source>
</reference>
<dbReference type="CTD" id="100006598"/>
<dbReference type="CDD" id="cd00086">
    <property type="entry name" value="homeodomain"/>
    <property type="match status" value="1"/>
</dbReference>
<keyword evidence="8" id="KW-0804">Transcription</keyword>
<dbReference type="AlphaFoldDB" id="B0S5Y9"/>
<dbReference type="SUPFAM" id="SSF46689">
    <property type="entry name" value="Homeodomain-like"/>
    <property type="match status" value="1"/>
</dbReference>
<keyword evidence="6 10" id="KW-0238">DNA-binding</keyword>
<dbReference type="Bgee" id="ENSDARG00000059263">
    <property type="expression patterns" value="Expressed in tail bud paraxial mesoderm and 17 other cell types or tissues"/>
</dbReference>
<dbReference type="ZFIN" id="ZDB-GENE-990415-118">
    <property type="gene designation" value="hoxd12a"/>
</dbReference>
<dbReference type="ExpressionAtlas" id="B0S5Y9">
    <property type="expression patterns" value="baseline"/>
</dbReference>
<dbReference type="GO" id="GO:0005634">
    <property type="term" value="C:nucleus"/>
    <property type="evidence" value="ECO:0007669"/>
    <property type="project" value="UniProtKB-SubCell"/>
</dbReference>
<name>B0S5Y9_DANRE</name>
<dbReference type="PANTHER" id="PTHR46440:SF1">
    <property type="entry name" value="HOMEOBOX PROTEIN HOX-D12"/>
    <property type="match status" value="1"/>
</dbReference>
<dbReference type="OrthoDB" id="6159439at2759"/>
<dbReference type="PROSITE" id="PS00027">
    <property type="entry name" value="HOMEOBOX_1"/>
    <property type="match status" value="1"/>
</dbReference>
<reference evidence="16" key="4">
    <citation type="journal article" date="1998" name="Development">
        <title>Genetic analysis of a Hoxd-12 regulatory element reveals global versus local modes of controls in the HoxD complex.</title>
        <authorList>
            <person name="Herault Y."/>
            <person name="Beckers J."/>
            <person name="Kondo T."/>
            <person name="Fraudeau N."/>
            <person name="Duboule D."/>
        </authorList>
    </citation>
    <scope>NUCLEOTIDE SEQUENCE</scope>
    <source>
        <strain evidence="16">Tuebingen</strain>
    </source>
</reference>
<evidence type="ECO:0000256" key="3">
    <source>
        <dbReference type="ARBA" id="ARBA00006317"/>
    </source>
</evidence>
<evidence type="ECO:0000256" key="9">
    <source>
        <dbReference type="ARBA" id="ARBA00023242"/>
    </source>
</evidence>
<dbReference type="KEGG" id="dre:100006598"/>
<dbReference type="Proteomes" id="UP000000437">
    <property type="component" value="Chromosome 9"/>
</dbReference>
<comment type="function">
    <text evidence="1">Sequence-specific transcription factor which is part of a developmental regulatory system that provides cells with specific positional identities on the anterior-posterior axis.</text>
</comment>
<reference evidence="14" key="7">
    <citation type="submission" date="2013-08" db="UniProtKB">
        <authorList>
            <consortium name="Ensembl"/>
        </authorList>
    </citation>
    <scope>IDENTIFICATION</scope>
    <source>
        <strain evidence="14">Tuebingen</strain>
    </source>
</reference>
<keyword evidence="15" id="KW-1185">Reference proteome</keyword>
<reference evidence="14 15" key="6">
    <citation type="journal article" date="2013" name="Nature">
        <title>The zebrafish reference genome sequence and its relationship to the human genome.</title>
        <authorList>
            <consortium name="Genome Reference Consortium Zebrafish"/>
            <person name="Howe K."/>
            <person name="Clark M.D."/>
            <person name="Torroja C.F."/>
            <person name="Torrance J."/>
            <person name="Berthelot C."/>
            <person name="Muffato M."/>
            <person name="Collins J.E."/>
            <person name="Humphray S."/>
            <person name="McLaren K."/>
            <person name="Matthews L."/>
            <person name="McLaren S."/>
            <person name="Sealy I."/>
            <person name="Caccamo M."/>
            <person name="Churcher C."/>
            <person name="Scott C."/>
            <person name="Barrett J.C."/>
            <person name="Koch R."/>
            <person name="Rauch G.J."/>
            <person name="White S."/>
            <person name="Chow W."/>
            <person name="Kilian B."/>
            <person name="Quintais L.T."/>
            <person name="Guerra-Assuncao J.A."/>
            <person name="Zhou Y."/>
            <person name="Gu Y."/>
            <person name="Yen J."/>
            <person name="Vogel J.H."/>
            <person name="Eyre T."/>
            <person name="Redmond S."/>
            <person name="Banerjee R."/>
            <person name="Chi J."/>
            <person name="Fu B."/>
            <person name="Langley E."/>
            <person name="Maguire S.F."/>
            <person name="Laird G.K."/>
            <person name="Lloyd D."/>
            <person name="Kenyon E."/>
            <person name="Donaldson S."/>
            <person name="Sehra H."/>
            <person name="Almeida-King J."/>
            <person name="Loveland J."/>
            <person name="Trevanion S."/>
            <person name="Jones M."/>
            <person name="Quail M."/>
            <person name="Willey D."/>
            <person name="Hunt A."/>
            <person name="Burton J."/>
            <person name="Sims S."/>
            <person name="McLay K."/>
            <person name="Plumb B."/>
            <person name="Davis J."/>
            <person name="Clee C."/>
            <person name="Oliver K."/>
            <person name="Clark R."/>
            <person name="Riddle C."/>
            <person name="Elliot D."/>
            <person name="Eliott D."/>
            <person name="Threadgold G."/>
            <person name="Harden G."/>
            <person name="Ware D."/>
            <person name="Begum S."/>
            <person name="Mortimore B."/>
            <person name="Mortimer B."/>
            <person name="Kerry G."/>
            <person name="Heath P."/>
            <person name="Phillimore B."/>
            <person name="Tracey A."/>
            <person name="Corby N."/>
            <person name="Dunn M."/>
            <person name="Johnson C."/>
            <person name="Wood J."/>
            <person name="Clark S."/>
            <person name="Pelan S."/>
            <person name="Griffiths G."/>
            <person name="Smith M."/>
            <person name="Glithero R."/>
            <person name="Howden P."/>
            <person name="Barker N."/>
            <person name="Lloyd C."/>
            <person name="Stevens C."/>
            <person name="Harley J."/>
            <person name="Holt K."/>
            <person name="Panagiotidis G."/>
            <person name="Lovell J."/>
            <person name="Beasley H."/>
            <person name="Henderson C."/>
            <person name="Gordon D."/>
            <person name="Auger K."/>
            <person name="Wright D."/>
            <person name="Collins J."/>
            <person name="Raisen C."/>
            <person name="Dyer L."/>
            <person name="Leung K."/>
            <person name="Robertson L."/>
            <person name="Ambridge K."/>
            <person name="Leongamornlert D."/>
            <person name="McGuire S."/>
            <person name="Gilderthorp R."/>
            <person name="Griffiths C."/>
            <person name="Manthravadi D."/>
            <person name="Nichol S."/>
            <person name="Barker G."/>
            <person name="Whitehead S."/>
            <person name="Kay M."/>
            <person name="Brown J."/>
            <person name="Murnane C."/>
            <person name="Gray E."/>
            <person name="Humphries M."/>
            <person name="Sycamore N."/>
            <person name="Barker D."/>
            <person name="Saunders D."/>
            <person name="Wallis J."/>
            <person name="Babbage A."/>
            <person name="Hammond S."/>
            <person name="Mashreghi-Mohammadi M."/>
            <person name="Barr L."/>
            <person name="Martin S."/>
            <person name="Wray P."/>
            <person name="Ellington A."/>
            <person name="Matthews N."/>
            <person name="Ellwood M."/>
            <person name="Woodmansey R."/>
            <person name="Clark G."/>
            <person name="Cooper J."/>
            <person name="Cooper J."/>
            <person name="Tromans A."/>
            <person name="Grafham D."/>
            <person name="Skuce C."/>
            <person name="Pandian R."/>
            <person name="Andrews R."/>
            <person name="Harrison E."/>
            <person name="Kimberley A."/>
            <person name="Garnett J."/>
            <person name="Fosker N."/>
            <person name="Hall R."/>
            <person name="Garner P."/>
            <person name="Kelly D."/>
            <person name="Bird C."/>
            <person name="Palmer S."/>
            <person name="Gehring I."/>
            <person name="Berger A."/>
            <person name="Dooley C.M."/>
            <person name="Ersan-Urun Z."/>
            <person name="Eser C."/>
            <person name="Geiger H."/>
            <person name="Geisler M."/>
            <person name="Karotki L."/>
            <person name="Kirn A."/>
            <person name="Konantz J."/>
            <person name="Konantz M."/>
            <person name="Oberlander M."/>
            <person name="Rudolph-Geiger S."/>
            <person name="Teucke M."/>
            <person name="Lanz C."/>
            <person name="Raddatz G."/>
            <person name="Osoegawa K."/>
            <person name="Zhu B."/>
            <person name="Rapp A."/>
            <person name="Widaa S."/>
            <person name="Langford C."/>
            <person name="Yang F."/>
            <person name="Schuster S.C."/>
            <person name="Carter N.P."/>
            <person name="Harrow J."/>
            <person name="Ning Z."/>
            <person name="Herrero J."/>
            <person name="Searle S.M."/>
            <person name="Enright A."/>
            <person name="Geisler R."/>
            <person name="Plasterk R.H."/>
            <person name="Lee C."/>
            <person name="Westerfield M."/>
            <person name="de Jong P.J."/>
            <person name="Zon L.I."/>
            <person name="Postlethwait J.H."/>
            <person name="Nusslein-Volhard C."/>
            <person name="Hubbard T.J."/>
            <person name="Roest Crollius H."/>
            <person name="Rogers J."/>
            <person name="Stemple D.L."/>
        </authorList>
    </citation>
    <scope>NUCLEOTIDE SEQUENCE [LARGE SCALE GENOMIC DNA]</scope>
    <source>
        <strain evidence="14">Tuebingen</strain>
    </source>
</reference>
<evidence type="ECO:0000313" key="15">
    <source>
        <dbReference type="Proteomes" id="UP000000437"/>
    </source>
</evidence>
<reference evidence="16" key="13">
    <citation type="submission" date="2025-04" db="UniProtKB">
        <authorList>
            <consortium name="RefSeq"/>
        </authorList>
    </citation>
    <scope>IDENTIFICATION</scope>
    <source>
        <strain evidence="16">Tuebingen</strain>
    </source>
</reference>
<dbReference type="InterPro" id="IPR009057">
    <property type="entry name" value="Homeodomain-like_sf"/>
</dbReference>
<dbReference type="GO" id="GO:0000981">
    <property type="term" value="F:DNA-binding transcription factor activity, RNA polymerase II-specific"/>
    <property type="evidence" value="ECO:0007669"/>
    <property type="project" value="InterPro"/>
</dbReference>
<protein>
    <submittedName>
        <fullName evidence="14 16">Homeobox protein Hox-D12a</fullName>
    </submittedName>
</protein>
<organism evidence="14">
    <name type="scientific">Danio rerio</name>
    <name type="common">Zebrafish</name>
    <name type="synonym">Brachydanio rerio</name>
    <dbReference type="NCBI Taxonomy" id="7955"/>
    <lineage>
        <taxon>Eukaryota</taxon>
        <taxon>Metazoa</taxon>
        <taxon>Chordata</taxon>
        <taxon>Craniata</taxon>
        <taxon>Vertebrata</taxon>
        <taxon>Euteleostomi</taxon>
        <taxon>Actinopterygii</taxon>
        <taxon>Neopterygii</taxon>
        <taxon>Teleostei</taxon>
        <taxon>Ostariophysi</taxon>
        <taxon>Cypriniformes</taxon>
        <taxon>Danionidae</taxon>
        <taxon>Danioninae</taxon>
        <taxon>Danio</taxon>
    </lineage>
</organism>
<reference evidence="16" key="9">
    <citation type="journal article" date="2020" name="Front. Cell Dev. Biol.">
        <title>Analyses of Avascular Mutants Reveal Unique Transcriptomic Signature of Non-conventional Endothelial Cells.</title>
        <authorList>
            <person name="Pak B."/>
            <person name="Schmitt C.E."/>
            <person name="Choi W."/>
            <person name="Kim J.D."/>
            <person name="Han O."/>
            <person name="Alsio J."/>
            <person name="Jung D.W."/>
            <person name="Williams D.R."/>
            <person name="Coppieters W."/>
            <person name="Stainier D.Y.R."/>
            <person name="Jin S.W."/>
        </authorList>
    </citation>
    <scope>NUCLEOTIDE SEQUENCE</scope>
    <source>
        <strain evidence="16">Tuebingen</strain>
    </source>
</reference>
<evidence type="ECO:0000256" key="5">
    <source>
        <dbReference type="ARBA" id="ARBA00023015"/>
    </source>
</evidence>
<dbReference type="Pfam" id="PF00046">
    <property type="entry name" value="Homeodomain"/>
    <property type="match status" value="1"/>
</dbReference>
<reference evidence="16" key="1">
    <citation type="journal article" date="1995" name="Nature">
        <title>Hox gene expression in teleost fins and the origin of vertebrate digits.</title>
        <authorList>
            <person name="Sordino P."/>
            <person name="van der Hoeven F."/>
            <person name="Duboule D."/>
        </authorList>
    </citation>
    <scope>NUCLEOTIDE SEQUENCE</scope>
    <source>
        <strain evidence="16">Tuebingen</strain>
    </source>
</reference>
<sequence length="277" mass="31287">MCEHNLLSSGYVAPLLNFHSPDSLYLQNLRGNGVHLSGLPQMSYSRREVCSLPWSSSNSCTAPAQSRAYSGYSQPFFSNSAAVSASLNTHKKGSLEESGRYYFQDVSHKSEEPGRPNAAYASEQSSASNGLSNLERRQLNAVAPNELSCIEQPESDASKQSVSSIAPFQPSLSAQNIRPAFTDGTLNFSNDPSAIDTNGLPWCPSQVRSRKKRKPYTKPQLTELENEFMMNEFINRQKRKELSDRLELSDQQVKIWFQNRRMKKKRLMMREHTFTIY</sequence>
<dbReference type="InterPro" id="IPR020479">
    <property type="entry name" value="HD_metazoa"/>
</dbReference>
<dbReference type="GeneTree" id="ENSGT00940000159938"/>
<dbReference type="PRINTS" id="PR00024">
    <property type="entry name" value="HOMEOBOX"/>
</dbReference>
<evidence type="ECO:0000256" key="1">
    <source>
        <dbReference type="ARBA" id="ARBA00003263"/>
    </source>
</evidence>
<evidence type="ECO:0000256" key="2">
    <source>
        <dbReference type="ARBA" id="ARBA00004123"/>
    </source>
</evidence>
<dbReference type="Ensembl" id="ENSDART00000082339.6">
    <property type="protein sequence ID" value="ENSDARP00000076775.6"/>
    <property type="gene ID" value="ENSDARG00000059263.7"/>
</dbReference>
<feature type="domain" description="Homeobox" evidence="13">
    <location>
        <begin position="207"/>
        <end position="267"/>
    </location>
</feature>
<dbReference type="SMART" id="SM00389">
    <property type="entry name" value="HOX"/>
    <property type="match status" value="1"/>
</dbReference>
<dbReference type="Gene3D" id="1.10.10.60">
    <property type="entry name" value="Homeodomain-like"/>
    <property type="match status" value="1"/>
</dbReference>
<reference evidence="16" key="10">
    <citation type="journal article" date="2021" name="Development">
        <title>Zebrafish model for spondylo-megaepiphyseal-metaphyseal dysplasia reveals post-embryonic roles of Nkx3.2 in the skeleton.</title>
        <authorList>
            <person name="Smeeton J."/>
            <person name="Natarajan N."/>
            <person name="Naveen Kumar A."/>
            <person name="Miyashita T."/>
            <person name="Baddam P."/>
            <person name="Fabian P."/>
            <person name="Graf D."/>
            <person name="Crump J.G."/>
        </authorList>
    </citation>
    <scope>NUCLEOTIDE SEQUENCE</scope>
    <source>
        <strain evidence="16">Tuebingen</strain>
    </source>
</reference>
<dbReference type="AGR" id="ZFIN:ZDB-GENE-990415-118"/>
<reference evidence="16" key="5">
    <citation type="journal article" date="1998" name="Science">
        <title>Zebrafish hox clusters and vertebrate genome evolution.</title>
        <authorList>
            <person name="Amores A."/>
            <person name="Force A."/>
            <person name="Yan Y.L."/>
            <person name="Joly L."/>
            <person name="Amemiya C."/>
            <person name="Fritz A."/>
            <person name="Ho R.K."/>
            <person name="Langeland J."/>
            <person name="Prince V."/>
            <person name="Wang Y.L."/>
            <person name="Westerfield M."/>
            <person name="Ekker M."/>
            <person name="Postlethwait J.H."/>
        </authorList>
    </citation>
    <scope>NUCLEOTIDE SEQUENCE</scope>
    <source>
        <strain evidence="16">Tuebingen</strain>
    </source>
</reference>
<comment type="subcellular location">
    <subcellularLocation>
        <location evidence="2 10 11">Nucleus</location>
    </subcellularLocation>
</comment>